<sequence>MSLRKVNLSGHCHAIDSLLMHLCKNCEFLEEVTIMNCSSITCIGIASANRERPTLKSISITWRSIKPRYNNINSHFIDLLVSLKGLTCLDLSSSCIPDELLSSIAIGGLPLRRLVLHNCTGYSYLLDVRECDYISDEGVIQVLRRCCKIRHLNLAGCLGVNLCAMNFDVSKLEVLSLSHTRVDDKYSM</sequence>
<dbReference type="InterPro" id="IPR032675">
    <property type="entry name" value="LRR_dom_sf"/>
</dbReference>
<dbReference type="EMBL" id="CM001220">
    <property type="protein sequence ID" value="AES86669.1"/>
    <property type="molecule type" value="Genomic_DNA"/>
</dbReference>
<evidence type="ECO:0000313" key="2">
    <source>
        <dbReference type="EnsemblPlants" id="AES86669"/>
    </source>
</evidence>
<dbReference type="Proteomes" id="UP000002051">
    <property type="component" value="Chromosome 4"/>
</dbReference>
<dbReference type="PANTHER" id="PTHR13318">
    <property type="entry name" value="PARTNER OF PAIRED, ISOFORM B-RELATED"/>
    <property type="match status" value="1"/>
</dbReference>
<gene>
    <name evidence="1" type="ordered locus">MTR_4g012820</name>
</gene>
<organism evidence="1 3">
    <name type="scientific">Medicago truncatula</name>
    <name type="common">Barrel medic</name>
    <name type="synonym">Medicago tribuloides</name>
    <dbReference type="NCBI Taxonomy" id="3880"/>
    <lineage>
        <taxon>Eukaryota</taxon>
        <taxon>Viridiplantae</taxon>
        <taxon>Streptophyta</taxon>
        <taxon>Embryophyta</taxon>
        <taxon>Tracheophyta</taxon>
        <taxon>Spermatophyta</taxon>
        <taxon>Magnoliopsida</taxon>
        <taxon>eudicotyledons</taxon>
        <taxon>Gunneridae</taxon>
        <taxon>Pentapetalae</taxon>
        <taxon>rosids</taxon>
        <taxon>fabids</taxon>
        <taxon>Fabales</taxon>
        <taxon>Fabaceae</taxon>
        <taxon>Papilionoideae</taxon>
        <taxon>50 kb inversion clade</taxon>
        <taxon>NPAAA clade</taxon>
        <taxon>Hologalegina</taxon>
        <taxon>IRL clade</taxon>
        <taxon>Trifolieae</taxon>
        <taxon>Medicago</taxon>
    </lineage>
</organism>
<evidence type="ECO:0000313" key="3">
    <source>
        <dbReference type="Proteomes" id="UP000002051"/>
    </source>
</evidence>
<dbReference type="EnsemblPlants" id="AES86669">
    <property type="protein sequence ID" value="AES86669"/>
    <property type="gene ID" value="MTR_4g012820"/>
</dbReference>
<keyword evidence="3" id="KW-1185">Reference proteome</keyword>
<accession>G7JJD3</accession>
<dbReference type="PANTHER" id="PTHR13318:SF106">
    <property type="entry name" value="F-BOX_LRR-REPEAT PROTEIN 2"/>
    <property type="match status" value="1"/>
</dbReference>
<dbReference type="PaxDb" id="3880-AES86669"/>
<dbReference type="HOGENOM" id="CLU_1443062_0_0_1"/>
<reference evidence="1 3" key="2">
    <citation type="journal article" date="2014" name="BMC Genomics">
        <title>An improved genome release (version Mt4.0) for the model legume Medicago truncatula.</title>
        <authorList>
            <person name="Tang H."/>
            <person name="Krishnakumar V."/>
            <person name="Bidwell S."/>
            <person name="Rosen B."/>
            <person name="Chan A."/>
            <person name="Zhou S."/>
            <person name="Gentzbittel L."/>
            <person name="Childs K.L."/>
            <person name="Yandell M."/>
            <person name="Gundlach H."/>
            <person name="Mayer K.F."/>
            <person name="Schwartz D.C."/>
            <person name="Town C.D."/>
        </authorList>
    </citation>
    <scope>GENOME REANNOTATION</scope>
    <source>
        <strain evidence="2 3">cv. Jemalong A17</strain>
    </source>
</reference>
<dbReference type="SUPFAM" id="SSF52047">
    <property type="entry name" value="RNI-like"/>
    <property type="match status" value="1"/>
</dbReference>
<dbReference type="AlphaFoldDB" id="G7JJD3"/>
<reference evidence="1 3" key="1">
    <citation type="journal article" date="2011" name="Nature">
        <title>The Medicago genome provides insight into the evolution of rhizobial symbioses.</title>
        <authorList>
            <person name="Young N.D."/>
            <person name="Debelle F."/>
            <person name="Oldroyd G.E."/>
            <person name="Geurts R."/>
            <person name="Cannon S.B."/>
            <person name="Udvardi M.K."/>
            <person name="Benedito V.A."/>
            <person name="Mayer K.F."/>
            <person name="Gouzy J."/>
            <person name="Schoof H."/>
            <person name="Van de Peer Y."/>
            <person name="Proost S."/>
            <person name="Cook D.R."/>
            <person name="Meyers B.C."/>
            <person name="Spannagl M."/>
            <person name="Cheung F."/>
            <person name="De Mita S."/>
            <person name="Krishnakumar V."/>
            <person name="Gundlach H."/>
            <person name="Zhou S."/>
            <person name="Mudge J."/>
            <person name="Bharti A.K."/>
            <person name="Murray J.D."/>
            <person name="Naoumkina M.A."/>
            <person name="Rosen B."/>
            <person name="Silverstein K.A."/>
            <person name="Tang H."/>
            <person name="Rombauts S."/>
            <person name="Zhao P.X."/>
            <person name="Zhou P."/>
            <person name="Barbe V."/>
            <person name="Bardou P."/>
            <person name="Bechner M."/>
            <person name="Bellec A."/>
            <person name="Berger A."/>
            <person name="Berges H."/>
            <person name="Bidwell S."/>
            <person name="Bisseling T."/>
            <person name="Choisne N."/>
            <person name="Couloux A."/>
            <person name="Denny R."/>
            <person name="Deshpande S."/>
            <person name="Dai X."/>
            <person name="Doyle J.J."/>
            <person name="Dudez A.M."/>
            <person name="Farmer A.D."/>
            <person name="Fouteau S."/>
            <person name="Franken C."/>
            <person name="Gibelin C."/>
            <person name="Gish J."/>
            <person name="Goldstein S."/>
            <person name="Gonzalez A.J."/>
            <person name="Green P.J."/>
            <person name="Hallab A."/>
            <person name="Hartog M."/>
            <person name="Hua A."/>
            <person name="Humphray S.J."/>
            <person name="Jeong D.H."/>
            <person name="Jing Y."/>
            <person name="Jocker A."/>
            <person name="Kenton S.M."/>
            <person name="Kim D.J."/>
            <person name="Klee K."/>
            <person name="Lai H."/>
            <person name="Lang C."/>
            <person name="Lin S."/>
            <person name="Macmil S.L."/>
            <person name="Magdelenat G."/>
            <person name="Matthews L."/>
            <person name="McCorrison J."/>
            <person name="Monaghan E.L."/>
            <person name="Mun J.H."/>
            <person name="Najar F.Z."/>
            <person name="Nicholson C."/>
            <person name="Noirot C."/>
            <person name="O'Bleness M."/>
            <person name="Paule C.R."/>
            <person name="Poulain J."/>
            <person name="Prion F."/>
            <person name="Qin B."/>
            <person name="Qu C."/>
            <person name="Retzel E.F."/>
            <person name="Riddle C."/>
            <person name="Sallet E."/>
            <person name="Samain S."/>
            <person name="Samson N."/>
            <person name="Sanders I."/>
            <person name="Saurat O."/>
            <person name="Scarpelli C."/>
            <person name="Schiex T."/>
            <person name="Segurens B."/>
            <person name="Severin A.J."/>
            <person name="Sherrier D.J."/>
            <person name="Shi R."/>
            <person name="Sims S."/>
            <person name="Singer S.R."/>
            <person name="Sinharoy S."/>
            <person name="Sterck L."/>
            <person name="Viollet A."/>
            <person name="Wang B.B."/>
            <person name="Wang K."/>
            <person name="Wang M."/>
            <person name="Wang X."/>
            <person name="Warfsmann J."/>
            <person name="Weissenbach J."/>
            <person name="White D.D."/>
            <person name="White J.D."/>
            <person name="Wiley G.B."/>
            <person name="Wincker P."/>
            <person name="Xing Y."/>
            <person name="Yang L."/>
            <person name="Yao Z."/>
            <person name="Ying F."/>
            <person name="Zhai J."/>
            <person name="Zhou L."/>
            <person name="Zuber A."/>
            <person name="Denarie J."/>
            <person name="Dixon R.A."/>
            <person name="May G.D."/>
            <person name="Schwartz D.C."/>
            <person name="Rogers J."/>
            <person name="Quetier F."/>
            <person name="Town C.D."/>
            <person name="Roe B.A."/>
        </authorList>
    </citation>
    <scope>NUCLEOTIDE SEQUENCE [LARGE SCALE GENOMIC DNA]</scope>
    <source>
        <strain evidence="1">A17</strain>
        <strain evidence="2 3">cv. Jemalong A17</strain>
    </source>
</reference>
<dbReference type="Gene3D" id="3.80.10.10">
    <property type="entry name" value="Ribonuclease Inhibitor"/>
    <property type="match status" value="1"/>
</dbReference>
<protein>
    <submittedName>
        <fullName evidence="1">F-box/LRR protein, putative</fullName>
    </submittedName>
</protein>
<proteinExistence type="predicted"/>
<evidence type="ECO:0000313" key="1">
    <source>
        <dbReference type="EMBL" id="AES86669.1"/>
    </source>
</evidence>
<reference evidence="2" key="3">
    <citation type="submission" date="2015-04" db="UniProtKB">
        <authorList>
            <consortium name="EnsemblPlants"/>
        </authorList>
    </citation>
    <scope>IDENTIFICATION</scope>
    <source>
        <strain evidence="2">cv. Jemalong A17</strain>
    </source>
</reference>
<name>G7JJD3_MEDTR</name>